<dbReference type="PANTHER" id="PTHR34222">
    <property type="entry name" value="GAG_PRE-INTEGRS DOMAIN-CONTAINING PROTEIN"/>
    <property type="match status" value="1"/>
</dbReference>
<organism evidence="2 3">
    <name type="scientific">Acer saccharum</name>
    <name type="common">Sugar maple</name>
    <dbReference type="NCBI Taxonomy" id="4024"/>
    <lineage>
        <taxon>Eukaryota</taxon>
        <taxon>Viridiplantae</taxon>
        <taxon>Streptophyta</taxon>
        <taxon>Embryophyta</taxon>
        <taxon>Tracheophyta</taxon>
        <taxon>Spermatophyta</taxon>
        <taxon>Magnoliopsida</taxon>
        <taxon>eudicotyledons</taxon>
        <taxon>Gunneridae</taxon>
        <taxon>Pentapetalae</taxon>
        <taxon>rosids</taxon>
        <taxon>malvids</taxon>
        <taxon>Sapindales</taxon>
        <taxon>Sapindaceae</taxon>
        <taxon>Hippocastanoideae</taxon>
        <taxon>Acereae</taxon>
        <taxon>Acer</taxon>
    </lineage>
</organism>
<reference evidence="2" key="1">
    <citation type="journal article" date="2022" name="Plant J.">
        <title>Strategies of tolerance reflected in two North American maple genomes.</title>
        <authorList>
            <person name="McEvoy S.L."/>
            <person name="Sezen U.U."/>
            <person name="Trouern-Trend A."/>
            <person name="McMahon S.M."/>
            <person name="Schaberg P.G."/>
            <person name="Yang J."/>
            <person name="Wegrzyn J.L."/>
            <person name="Swenson N.G."/>
        </authorList>
    </citation>
    <scope>NUCLEOTIDE SEQUENCE</scope>
    <source>
        <strain evidence="2">NS2018</strain>
    </source>
</reference>
<dbReference type="Proteomes" id="UP001168877">
    <property type="component" value="Unassembled WGS sequence"/>
</dbReference>
<dbReference type="PANTHER" id="PTHR34222:SF79">
    <property type="entry name" value="RETROVIRUS-RELATED POL POLYPROTEIN FROM TRANSPOSON TNT 1-94"/>
    <property type="match status" value="1"/>
</dbReference>
<feature type="compositionally biased region" description="Low complexity" evidence="1">
    <location>
        <begin position="138"/>
        <end position="147"/>
    </location>
</feature>
<dbReference type="AlphaFoldDB" id="A0AA39S4G9"/>
<accession>A0AA39S4G9</accession>
<keyword evidence="3" id="KW-1185">Reference proteome</keyword>
<name>A0AA39S4G9_ACESA</name>
<dbReference type="EMBL" id="JAUESC010000383">
    <property type="protein sequence ID" value="KAK0585094.1"/>
    <property type="molecule type" value="Genomic_DNA"/>
</dbReference>
<sequence length="274" mass="31005">MECTTDSKKYMKRIVEDRVYMFLAGLDHNLDQVSSRVLATSPLPSLEEAYSLVCREVQRQVTIGTEDRSEASALVVHKGNFWPAPLTGPHTRHCTHYNSITHMIDTCWKKHGYLEWYKFKQAERKSNRKPPQVALTEASPSSASHVSRVSHEEGEGESLYASDPVEAESSESERPARLFEKCYTKQNKCVTLDSSTPLDDTTMPSDDSSVIDHVVQTPTELYISSPITPTSYDILDSNPTDLENTMGRRYPHRDRKEPDRLGFSKSSSNVVYPI</sequence>
<feature type="compositionally biased region" description="Polar residues" evidence="1">
    <location>
        <begin position="264"/>
        <end position="274"/>
    </location>
</feature>
<feature type="region of interest" description="Disordered" evidence="1">
    <location>
        <begin position="127"/>
        <end position="174"/>
    </location>
</feature>
<evidence type="ECO:0000256" key="1">
    <source>
        <dbReference type="SAM" id="MobiDB-lite"/>
    </source>
</evidence>
<protein>
    <submittedName>
        <fullName evidence="2">Uncharacterized protein</fullName>
    </submittedName>
</protein>
<comment type="caution">
    <text evidence="2">The sequence shown here is derived from an EMBL/GenBank/DDBJ whole genome shotgun (WGS) entry which is preliminary data.</text>
</comment>
<feature type="region of interest" description="Disordered" evidence="1">
    <location>
        <begin position="236"/>
        <end position="274"/>
    </location>
</feature>
<reference evidence="2" key="2">
    <citation type="submission" date="2023-06" db="EMBL/GenBank/DDBJ databases">
        <authorList>
            <person name="Swenson N.G."/>
            <person name="Wegrzyn J.L."/>
            <person name="Mcevoy S.L."/>
        </authorList>
    </citation>
    <scope>NUCLEOTIDE SEQUENCE</scope>
    <source>
        <strain evidence="2">NS2018</strain>
        <tissue evidence="2">Leaf</tissue>
    </source>
</reference>
<proteinExistence type="predicted"/>
<evidence type="ECO:0000313" key="2">
    <source>
        <dbReference type="EMBL" id="KAK0585094.1"/>
    </source>
</evidence>
<evidence type="ECO:0000313" key="3">
    <source>
        <dbReference type="Proteomes" id="UP001168877"/>
    </source>
</evidence>
<gene>
    <name evidence="2" type="ORF">LWI29_023358</name>
</gene>